<evidence type="ECO:0000313" key="2">
    <source>
        <dbReference type="Proteomes" id="UP000054007"/>
    </source>
</evidence>
<dbReference type="EMBL" id="KN880719">
    <property type="protein sequence ID" value="KIY63130.1"/>
    <property type="molecule type" value="Genomic_DNA"/>
</dbReference>
<name>A0A0D7AYS5_9AGAR</name>
<reference evidence="1 2" key="1">
    <citation type="journal article" date="2015" name="Fungal Genet. Biol.">
        <title>Evolution of novel wood decay mechanisms in Agaricales revealed by the genome sequences of Fistulina hepatica and Cylindrobasidium torrendii.</title>
        <authorList>
            <person name="Floudas D."/>
            <person name="Held B.W."/>
            <person name="Riley R."/>
            <person name="Nagy L.G."/>
            <person name="Koehler G."/>
            <person name="Ransdell A.S."/>
            <person name="Younus H."/>
            <person name="Chow J."/>
            <person name="Chiniquy J."/>
            <person name="Lipzen A."/>
            <person name="Tritt A."/>
            <person name="Sun H."/>
            <person name="Haridas S."/>
            <person name="LaButti K."/>
            <person name="Ohm R.A."/>
            <person name="Kues U."/>
            <person name="Blanchette R.A."/>
            <person name="Grigoriev I.V."/>
            <person name="Minto R.E."/>
            <person name="Hibbett D.S."/>
        </authorList>
    </citation>
    <scope>NUCLEOTIDE SEQUENCE [LARGE SCALE GENOMIC DNA]</scope>
    <source>
        <strain evidence="1 2">FP15055 ss-10</strain>
    </source>
</reference>
<dbReference type="AlphaFoldDB" id="A0A0D7AYS5"/>
<dbReference type="Proteomes" id="UP000054007">
    <property type="component" value="Unassembled WGS sequence"/>
</dbReference>
<organism evidence="1 2">
    <name type="scientific">Cylindrobasidium torrendii FP15055 ss-10</name>
    <dbReference type="NCBI Taxonomy" id="1314674"/>
    <lineage>
        <taxon>Eukaryota</taxon>
        <taxon>Fungi</taxon>
        <taxon>Dikarya</taxon>
        <taxon>Basidiomycota</taxon>
        <taxon>Agaricomycotina</taxon>
        <taxon>Agaricomycetes</taxon>
        <taxon>Agaricomycetidae</taxon>
        <taxon>Agaricales</taxon>
        <taxon>Marasmiineae</taxon>
        <taxon>Physalacriaceae</taxon>
        <taxon>Cylindrobasidium</taxon>
    </lineage>
</organism>
<protein>
    <recommendedName>
        <fullName evidence="3">Arrestin C-terminal-like domain-containing protein</fullName>
    </recommendedName>
</protein>
<sequence length="403" mass="43478">MSVYTPSYSASAASSELTLCEQTLAGSSSTSTTRWTYKTKHMTIDLGPRLWEKASSPCYGLNGRVEGSIRLSGAPNHVQRVSVTLMARLSTSVSQEANGSVYVSKLMARTIPVYAPSMPGSGAFDAAHGFLLPIPAQINLKGGVSRLPPSSYIWEYGLNCDVSYHIKVCMLRKRRGVTYHESILIPVLYLPKSEPFMDGAPDVVAALLKDEWDESAEDKYPVITASDQFDVCAHSLYWKLSVSVASTHVSGENVPFVVTFPPIPSGQTDIVRANISARIVRRTTLRRSSSRSKKADPVVEEVISTGRIEDSGVAADGLAFFVGTVRAGAAGQEASWCIGDMVKREHILLVSFVPPKGSALPHLRCERKIRVTTDPSGTIQRELNALGGVPTPALGLLDAAQPK</sequence>
<keyword evidence="2" id="KW-1185">Reference proteome</keyword>
<gene>
    <name evidence="1" type="ORF">CYLTODRAFT_360437</name>
</gene>
<evidence type="ECO:0000313" key="1">
    <source>
        <dbReference type="EMBL" id="KIY63130.1"/>
    </source>
</evidence>
<dbReference type="OrthoDB" id="2586076at2759"/>
<accession>A0A0D7AYS5</accession>
<proteinExistence type="predicted"/>
<evidence type="ECO:0008006" key="3">
    <source>
        <dbReference type="Google" id="ProtNLM"/>
    </source>
</evidence>
<dbReference type="STRING" id="1314674.A0A0D7AYS5"/>